<dbReference type="PROSITE" id="PS50931">
    <property type="entry name" value="HTH_LYSR"/>
    <property type="match status" value="1"/>
</dbReference>
<dbReference type="Pfam" id="PF00126">
    <property type="entry name" value="HTH_1"/>
    <property type="match status" value="1"/>
</dbReference>
<proteinExistence type="inferred from homology"/>
<comment type="similarity">
    <text evidence="1">Belongs to the LysR transcriptional regulatory family.</text>
</comment>
<evidence type="ECO:0000313" key="5">
    <source>
        <dbReference type="EMBL" id="CUR43003.1"/>
    </source>
</evidence>
<keyword evidence="4" id="KW-0804">Transcription</keyword>
<dbReference type="AlphaFoldDB" id="A0A0U5KR93"/>
<evidence type="ECO:0000256" key="1">
    <source>
        <dbReference type="ARBA" id="ARBA00009437"/>
    </source>
</evidence>
<dbReference type="PRINTS" id="PR00039">
    <property type="entry name" value="HTHLYSR"/>
</dbReference>
<dbReference type="Pfam" id="PF03466">
    <property type="entry name" value="LysR_substrate"/>
    <property type="match status" value="1"/>
</dbReference>
<dbReference type="SUPFAM" id="SSF46785">
    <property type="entry name" value="Winged helix' DNA-binding domain"/>
    <property type="match status" value="1"/>
</dbReference>
<dbReference type="InterPro" id="IPR005119">
    <property type="entry name" value="LysR_subst-bd"/>
</dbReference>
<dbReference type="GO" id="GO:0003700">
    <property type="term" value="F:DNA-binding transcription factor activity"/>
    <property type="evidence" value="ECO:0007669"/>
    <property type="project" value="InterPro"/>
</dbReference>
<sequence>MNEELLRLFLDVVQLGSFQKVAKKNYVSQRAVSRQIQRLEQNLHTQLFERKKNKIILTPAGEFFRKRSEAIINMLDATQHELHRFSYRGATTLSIGYFSPFDGLFIHKLLAKLSPTVNAFISEESVEHLVSDALMDNLDCAIVMDDYGFNNNYAQMGLQTVTIHRDRMIIGISERLSHNNEVDLTTIQKMPVTYYSNEDSSYLKQAFTSSLQGIVRPAEVLRVPTYEQMQMLVGSGQALAFYPEKLIKVLQNPLENIRYLPLAGKSNQSFEFKLIFKVKKPHDIVKQVAKILQASND</sequence>
<dbReference type="GO" id="GO:0000976">
    <property type="term" value="F:transcription cis-regulatory region binding"/>
    <property type="evidence" value="ECO:0007669"/>
    <property type="project" value="TreeGrafter"/>
</dbReference>
<dbReference type="EMBL" id="LN887740">
    <property type="protein sequence ID" value="CUR43003.1"/>
    <property type="molecule type" value="Genomic_DNA"/>
</dbReference>
<gene>
    <name evidence="5" type="ORF">LRLP16767_LRLP167_00801</name>
</gene>
<accession>A0A0U5KR93</accession>
<dbReference type="InterPro" id="IPR036388">
    <property type="entry name" value="WH-like_DNA-bd_sf"/>
</dbReference>
<evidence type="ECO:0000256" key="4">
    <source>
        <dbReference type="ARBA" id="ARBA00023163"/>
    </source>
</evidence>
<reference evidence="5" key="1">
    <citation type="submission" date="2015-10" db="EMBL/GenBank/DDBJ databases">
        <authorList>
            <person name="Gilbert D.G."/>
        </authorList>
    </citation>
    <scope>NUCLEOTIDE SEQUENCE</scope>
    <source>
        <strain evidence="5">Lp167-67</strain>
    </source>
</reference>
<dbReference type="PANTHER" id="PTHR30126:SF40">
    <property type="entry name" value="HTH-TYPE TRANSCRIPTIONAL REGULATOR GLTR"/>
    <property type="match status" value="1"/>
</dbReference>
<dbReference type="PANTHER" id="PTHR30126">
    <property type="entry name" value="HTH-TYPE TRANSCRIPTIONAL REGULATOR"/>
    <property type="match status" value="1"/>
</dbReference>
<dbReference type="Gene3D" id="1.10.10.10">
    <property type="entry name" value="Winged helix-like DNA-binding domain superfamily/Winged helix DNA-binding domain"/>
    <property type="match status" value="1"/>
</dbReference>
<dbReference type="Gene3D" id="3.40.190.10">
    <property type="entry name" value="Periplasmic binding protein-like II"/>
    <property type="match status" value="2"/>
</dbReference>
<name>A0A0U5KR93_LIMRT</name>
<dbReference type="FunFam" id="1.10.10.10:FF:000001">
    <property type="entry name" value="LysR family transcriptional regulator"/>
    <property type="match status" value="1"/>
</dbReference>
<dbReference type="InterPro" id="IPR000847">
    <property type="entry name" value="LysR_HTH_N"/>
</dbReference>
<keyword evidence="3" id="KW-0238">DNA-binding</keyword>
<keyword evidence="2" id="KW-0805">Transcription regulation</keyword>
<dbReference type="RefSeq" id="WP_086132230.1">
    <property type="nucleotide sequence ID" value="NZ_CABFNG010000016.1"/>
</dbReference>
<dbReference type="InterPro" id="IPR036390">
    <property type="entry name" value="WH_DNA-bd_sf"/>
</dbReference>
<organism evidence="5">
    <name type="scientific">Limosilactobacillus reuteri</name>
    <name type="common">Lactobacillus reuteri</name>
    <dbReference type="NCBI Taxonomy" id="1598"/>
    <lineage>
        <taxon>Bacteria</taxon>
        <taxon>Bacillati</taxon>
        <taxon>Bacillota</taxon>
        <taxon>Bacilli</taxon>
        <taxon>Lactobacillales</taxon>
        <taxon>Lactobacillaceae</taxon>
        <taxon>Limosilactobacillus</taxon>
    </lineage>
</organism>
<dbReference type="CDD" id="cd05466">
    <property type="entry name" value="PBP2_LTTR_substrate"/>
    <property type="match status" value="1"/>
</dbReference>
<evidence type="ECO:0000256" key="2">
    <source>
        <dbReference type="ARBA" id="ARBA00023015"/>
    </source>
</evidence>
<evidence type="ECO:0000256" key="3">
    <source>
        <dbReference type="ARBA" id="ARBA00023125"/>
    </source>
</evidence>
<protein>
    <submittedName>
        <fullName evidence="5">LysR family regulatory protein CidR</fullName>
    </submittedName>
</protein>
<dbReference type="SUPFAM" id="SSF53850">
    <property type="entry name" value="Periplasmic binding protein-like II"/>
    <property type="match status" value="1"/>
</dbReference>